<protein>
    <submittedName>
        <fullName evidence="3">Uncharacterized protein</fullName>
    </submittedName>
</protein>
<proteinExistence type="predicted"/>
<dbReference type="EMBL" id="LR796920">
    <property type="protein sequence ID" value="CAB4175179.1"/>
    <property type="molecule type" value="Genomic_DNA"/>
</dbReference>
<accession>A0A6J5R1Y6</accession>
<evidence type="ECO:0000313" key="2">
    <source>
        <dbReference type="EMBL" id="CAB4179912.1"/>
    </source>
</evidence>
<name>A0A6J5R1Y6_9CAUD</name>
<reference evidence="3" key="1">
    <citation type="submission" date="2020-05" db="EMBL/GenBank/DDBJ databases">
        <authorList>
            <person name="Chiriac C."/>
            <person name="Salcher M."/>
            <person name="Ghai R."/>
            <person name="Kavagutti S V."/>
        </authorList>
    </citation>
    <scope>NUCLEOTIDE SEQUENCE</scope>
</reference>
<evidence type="ECO:0000313" key="1">
    <source>
        <dbReference type="EMBL" id="CAB4175179.1"/>
    </source>
</evidence>
<gene>
    <name evidence="2" type="ORF">UFOVP1035_119</name>
    <name evidence="3" type="ORF">UFOVP1181_78</name>
    <name evidence="1" type="ORF">UFOVP965_123</name>
</gene>
<dbReference type="EMBL" id="LR797127">
    <property type="protein sequence ID" value="CAB4188746.1"/>
    <property type="molecule type" value="Genomic_DNA"/>
</dbReference>
<dbReference type="EMBL" id="LR796984">
    <property type="protein sequence ID" value="CAB4179912.1"/>
    <property type="molecule type" value="Genomic_DNA"/>
</dbReference>
<organism evidence="3">
    <name type="scientific">uncultured Caudovirales phage</name>
    <dbReference type="NCBI Taxonomy" id="2100421"/>
    <lineage>
        <taxon>Viruses</taxon>
        <taxon>Duplodnaviria</taxon>
        <taxon>Heunggongvirae</taxon>
        <taxon>Uroviricota</taxon>
        <taxon>Caudoviricetes</taxon>
        <taxon>Peduoviridae</taxon>
        <taxon>Maltschvirus</taxon>
        <taxon>Maltschvirus maltsch</taxon>
    </lineage>
</organism>
<sequence>MDASHPNSVQDEIVAIESTIGANPQISTSPSPSGTFAGTSATYADLVARLANIEIGIVSDAHTHYIKKSATSANIITPSGTTIKGLIVKAMAGQSANIAEFQDSSGTANTYIDASGVLVASSMSGFSSLTGTETLTNKTLTAPKINIAFNTQTGTSYTPVLTDNGKMVTLSNASPVAVTVPLNSSVAYPEGAQINFVSLGAGLVTFAGTGGVTVNGTPGLKLRAQYSSAVLIRTASPDVWLLIGDLAV</sequence>
<evidence type="ECO:0000313" key="3">
    <source>
        <dbReference type="EMBL" id="CAB4188746.1"/>
    </source>
</evidence>